<feature type="region of interest" description="Disordered" evidence="1">
    <location>
        <begin position="147"/>
        <end position="287"/>
    </location>
</feature>
<name>A0A0S4JIK1_BODSA</name>
<protein>
    <submittedName>
        <fullName evidence="2">Uncharacterized protein</fullName>
    </submittedName>
</protein>
<evidence type="ECO:0000313" key="3">
    <source>
        <dbReference type="Proteomes" id="UP000051952"/>
    </source>
</evidence>
<sequence length="877" mass="92920">MARTRITPKPSEMDVVLSKLAAACGRSPTGLDPNAKFVLCDVCDRLITFVVFRASASAVELCNVCRTELDVIAATRNDSSEPLRITKANGGVVTFAAEDTIQFVDQVPNISAATIKSMKMLAAIDDDEVTPSEGALQRRLSRQSIVRGGRISRSAPPVTASTAAGVQSVKQPAAEATVSQTKRPRANSRKPPVVVSSDEEEAPVRRGRLPAARKSARTESSEQTPENQPARRTLLSRRSSPVMESAVSMKDELTPQPAPPSLEKEVPTRSTVKAKVTQATPNLHDAPCSRVAHRLVMESAVSMKDELTPQPAPPSLEKEMPTRSTVKAKVTQAASAAAASIASKALFADEDDMPFFLSQTTLSAVAEASSHPITASRFIPQANTPQPNPNARAAVSTTPVVPAALDAQSTPVKAPLNVSSQEYEAKVSSGPVVSLFAGIASVVSATETRQASNRPTSLTVEGDGGFSAMVSDGSAVAWRNAFVGVSRHIIMSAVCPTVDAYGVWLSFACGGEQASIDMWHSAATAAGVLETPKRMYSVSLGSGVVVGLSWVPVALAKPDNDSLGICTVLRQKLLLTCKLPRRGVPSATVHVQIAGAQQIRIDSITTNPVSLQWHTSHQSVEDTHLFVAFECLSVAVYQPIGGGPTSKKLNLVLVTTVSPPARRPAPLPTSLAMWWRRTPPVAVGVFPAVANTNTVHLAIGAHDALAVMQGPSFELSNFCKMNAAEDDSRSGPQNIAAIATTNKGFLMATETAVHHYDARRGDYKQMSAVACAAAQIVGLREVSSSLFLCANSAGQIVQAKLRSNGLEMKSVLWVERPSGDAVSLRSAFDGCQPVPHPRSVTSVRYAFHPLSTPHFGSLVLAYYPDGAWVLLPTSKLP</sequence>
<keyword evidence="3" id="KW-1185">Reference proteome</keyword>
<gene>
    <name evidence="2" type="ORF">BSAL_24500</name>
</gene>
<dbReference type="OrthoDB" id="252043at2759"/>
<evidence type="ECO:0000256" key="1">
    <source>
        <dbReference type="SAM" id="MobiDB-lite"/>
    </source>
</evidence>
<dbReference type="EMBL" id="CYKH01001783">
    <property type="protein sequence ID" value="CUG90000.1"/>
    <property type="molecule type" value="Genomic_DNA"/>
</dbReference>
<organism evidence="2 3">
    <name type="scientific">Bodo saltans</name>
    <name type="common">Flagellated protozoan</name>
    <dbReference type="NCBI Taxonomy" id="75058"/>
    <lineage>
        <taxon>Eukaryota</taxon>
        <taxon>Discoba</taxon>
        <taxon>Euglenozoa</taxon>
        <taxon>Kinetoplastea</taxon>
        <taxon>Metakinetoplastina</taxon>
        <taxon>Eubodonida</taxon>
        <taxon>Bodonidae</taxon>
        <taxon>Bodo</taxon>
    </lineage>
</organism>
<reference evidence="3" key="1">
    <citation type="submission" date="2015-09" db="EMBL/GenBank/DDBJ databases">
        <authorList>
            <consortium name="Pathogen Informatics"/>
        </authorList>
    </citation>
    <scope>NUCLEOTIDE SEQUENCE [LARGE SCALE GENOMIC DNA]</scope>
    <source>
        <strain evidence="3">Lake Konstanz</strain>
    </source>
</reference>
<proteinExistence type="predicted"/>
<feature type="compositionally biased region" description="Polar residues" evidence="1">
    <location>
        <begin position="159"/>
        <end position="170"/>
    </location>
</feature>
<accession>A0A0S4JIK1</accession>
<evidence type="ECO:0000313" key="2">
    <source>
        <dbReference type="EMBL" id="CUG90000.1"/>
    </source>
</evidence>
<dbReference type="Proteomes" id="UP000051952">
    <property type="component" value="Unassembled WGS sequence"/>
</dbReference>
<feature type="region of interest" description="Disordered" evidence="1">
    <location>
        <begin position="302"/>
        <end position="324"/>
    </location>
</feature>
<dbReference type="AlphaFoldDB" id="A0A0S4JIK1"/>